<sequence>MTDKVIVGSRKSKLAMAQTKLVIASLKELFPTTQFEIKNVITEGDRNQQASLAKIGGKGVFVKEIEEELKNCTIDFAVHSLKDVMPVLPDELTLGAFPKRVSPFDCLVSRQEFASLDALPHGARIGTNSLRRQGQLLNVRPDLKIIPIRGNIDTRLKKIDTENLAGVVLAEAGLDRLSIDLSSYHQLSLKDIIVPAVGQGCLAIECRKADERVRKMLDQINDPQSAKCIHIEREFMRELGGSCNFPIGGHAYLQDQQIVFDGLIASPNGEHLIKEVAVPANKPGVGKVVADQLLAKDNFGIIEGD</sequence>
<dbReference type="GO" id="GO:0004418">
    <property type="term" value="F:hydroxymethylbilane synthase activity"/>
    <property type="evidence" value="ECO:0007669"/>
    <property type="project" value="UniProtKB-UniRule"/>
</dbReference>
<evidence type="ECO:0000313" key="11">
    <source>
        <dbReference type="EMBL" id="CCC03563.1"/>
    </source>
</evidence>
<dbReference type="InterPro" id="IPR022417">
    <property type="entry name" value="Porphobilin_deaminase_N"/>
</dbReference>
<reference evidence="11" key="2">
    <citation type="submission" date="2011-05" db="EMBL/GenBank/DDBJ databases">
        <authorList>
            <person name="Davey R."/>
        </authorList>
    </citation>
    <scope>NUCLEOTIDE SEQUENCE</scope>
    <source>
        <strain evidence="11">ATCC 53608</strain>
    </source>
</reference>
<dbReference type="GO" id="GO:0005737">
    <property type="term" value="C:cytoplasm"/>
    <property type="evidence" value="ECO:0007669"/>
    <property type="project" value="UniProtKB-UniRule"/>
</dbReference>
<dbReference type="Pfam" id="PF03900">
    <property type="entry name" value="Porphobil_deamC"/>
    <property type="match status" value="1"/>
</dbReference>
<evidence type="ECO:0000256" key="1">
    <source>
        <dbReference type="ARBA" id="ARBA00002869"/>
    </source>
</evidence>
<dbReference type="AlphaFoldDB" id="A0A0S4NP33"/>
<dbReference type="FunFam" id="3.40.190.10:FF:000005">
    <property type="entry name" value="Porphobilinogen deaminase"/>
    <property type="match status" value="1"/>
</dbReference>
<keyword evidence="5 8" id="KW-0808">Transferase</keyword>
<protein>
    <recommendedName>
        <fullName evidence="8">Porphobilinogen deaminase</fullName>
        <shortName evidence="8">PBG</shortName>
        <ecNumber evidence="8">2.5.1.61</ecNumber>
    </recommendedName>
    <alternativeName>
        <fullName evidence="8">Hydroxymethylbilane synthase</fullName>
        <shortName evidence="8">HMBS</shortName>
    </alternativeName>
    <alternativeName>
        <fullName evidence="8">Pre-uroporphyrinogen synthase</fullName>
    </alternativeName>
</protein>
<comment type="function">
    <text evidence="1 8">Tetrapolymerization of the monopyrrole PBG into the hydroxymethylbilane pre-uroporphyrinogen in several discrete steps.</text>
</comment>
<proteinExistence type="inferred from homology"/>
<dbReference type="EMBL" id="FR854363">
    <property type="protein sequence ID" value="CCC03563.1"/>
    <property type="molecule type" value="Genomic_DNA"/>
</dbReference>
<dbReference type="SUPFAM" id="SSF54782">
    <property type="entry name" value="Porphobilinogen deaminase (hydroxymethylbilane synthase), C-terminal domain"/>
    <property type="match status" value="1"/>
</dbReference>
<feature type="domain" description="Porphobilinogen deaminase N-terminal" evidence="9">
    <location>
        <begin position="6"/>
        <end position="214"/>
    </location>
</feature>
<dbReference type="FunFam" id="3.40.190.10:FF:000086">
    <property type="entry name" value="Probable porphobilinogen deaminase"/>
    <property type="match status" value="1"/>
</dbReference>
<dbReference type="RefSeq" id="WP_003675128.1">
    <property type="nucleotide sequence ID" value="NZ_JBKZCI010000007.1"/>
</dbReference>
<name>A0A0S4NP33_LIMR5</name>
<dbReference type="HOGENOM" id="CLU_019704_1_0_9"/>
<dbReference type="InterPro" id="IPR000860">
    <property type="entry name" value="HemC"/>
</dbReference>
<organism evidence="11">
    <name type="scientific">Limosilactobacillus reuteri subsp. suis (strain ATCC 53608 / LMG 31752 / 1063)</name>
    <name type="common">Lactobacillus reuteri</name>
    <dbReference type="NCBI Taxonomy" id="927703"/>
    <lineage>
        <taxon>Bacteria</taxon>
        <taxon>Bacillati</taxon>
        <taxon>Bacillota</taxon>
        <taxon>Bacilli</taxon>
        <taxon>Lactobacillales</taxon>
        <taxon>Lactobacillaceae</taxon>
        <taxon>Limosilactobacillus</taxon>
    </lineage>
</organism>
<evidence type="ECO:0000259" key="10">
    <source>
        <dbReference type="Pfam" id="PF03900"/>
    </source>
</evidence>
<feature type="modified residue" description="S-(dipyrrolylmethanemethyl)cysteine" evidence="8">
    <location>
        <position position="243"/>
    </location>
</feature>
<dbReference type="GO" id="GO:0006782">
    <property type="term" value="P:protoporphyrinogen IX biosynthetic process"/>
    <property type="evidence" value="ECO:0007669"/>
    <property type="project" value="UniProtKB-UniRule"/>
</dbReference>
<dbReference type="PANTHER" id="PTHR11557:SF0">
    <property type="entry name" value="PORPHOBILINOGEN DEAMINASE"/>
    <property type="match status" value="1"/>
</dbReference>
<evidence type="ECO:0000259" key="9">
    <source>
        <dbReference type="Pfam" id="PF01379"/>
    </source>
</evidence>
<dbReference type="InterPro" id="IPR022418">
    <property type="entry name" value="Porphobilinogen_deaminase_C"/>
</dbReference>
<evidence type="ECO:0000256" key="3">
    <source>
        <dbReference type="ARBA" id="ARBA00005638"/>
    </source>
</evidence>
<evidence type="ECO:0000256" key="6">
    <source>
        <dbReference type="ARBA" id="ARBA00023244"/>
    </source>
</evidence>
<dbReference type="NCBIfam" id="TIGR00212">
    <property type="entry name" value="hemC"/>
    <property type="match status" value="1"/>
</dbReference>
<comment type="subunit">
    <text evidence="4 8">Monomer.</text>
</comment>
<comment type="similarity">
    <text evidence="3 8">Belongs to the HMBS family.</text>
</comment>
<gene>
    <name evidence="8" type="primary">hemC</name>
    <name evidence="11" type="ORF">LRATCC53608_0811</name>
</gene>
<dbReference type="HAMAP" id="MF_00260">
    <property type="entry name" value="Porphobil_deam"/>
    <property type="match status" value="1"/>
</dbReference>
<comment type="catalytic activity">
    <reaction evidence="7 8">
        <text>4 porphobilinogen + H2O = hydroxymethylbilane + 4 NH4(+)</text>
        <dbReference type="Rhea" id="RHEA:13185"/>
        <dbReference type="ChEBI" id="CHEBI:15377"/>
        <dbReference type="ChEBI" id="CHEBI:28938"/>
        <dbReference type="ChEBI" id="CHEBI:57845"/>
        <dbReference type="ChEBI" id="CHEBI:58126"/>
        <dbReference type="EC" id="2.5.1.61"/>
    </reaction>
</comment>
<dbReference type="InterPro" id="IPR036803">
    <property type="entry name" value="Porphobilinogen_deaminase_C_sf"/>
</dbReference>
<dbReference type="EC" id="2.5.1.61" evidence="8"/>
<dbReference type="SUPFAM" id="SSF53850">
    <property type="entry name" value="Periplasmic binding protein-like II"/>
    <property type="match status" value="1"/>
</dbReference>
<dbReference type="Pfam" id="PF01379">
    <property type="entry name" value="Porphobil_deam"/>
    <property type="match status" value="1"/>
</dbReference>
<feature type="domain" description="Porphobilinogen deaminase C-terminal" evidence="10">
    <location>
        <begin position="227"/>
        <end position="294"/>
    </location>
</feature>
<dbReference type="PIRSF" id="PIRSF001438">
    <property type="entry name" value="4pyrrol_synth_OHMeBilane_synth"/>
    <property type="match status" value="1"/>
</dbReference>
<comment type="cofactor">
    <cofactor evidence="8">
        <name>dipyrromethane</name>
        <dbReference type="ChEBI" id="CHEBI:60342"/>
    </cofactor>
    <text evidence="8">Binds 1 dipyrromethane group covalently.</text>
</comment>
<evidence type="ECO:0000256" key="7">
    <source>
        <dbReference type="ARBA" id="ARBA00048169"/>
    </source>
</evidence>
<evidence type="ECO:0000256" key="5">
    <source>
        <dbReference type="ARBA" id="ARBA00022679"/>
    </source>
</evidence>
<dbReference type="PANTHER" id="PTHR11557">
    <property type="entry name" value="PORPHOBILINOGEN DEAMINASE"/>
    <property type="match status" value="1"/>
</dbReference>
<accession>F8KD95</accession>
<evidence type="ECO:0000256" key="8">
    <source>
        <dbReference type="HAMAP-Rule" id="MF_00260"/>
    </source>
</evidence>
<dbReference type="Gene3D" id="3.40.190.10">
    <property type="entry name" value="Periplasmic binding protein-like II"/>
    <property type="match status" value="2"/>
</dbReference>
<reference evidence="11" key="1">
    <citation type="journal article" date="2011" name="J. Bacteriol.">
        <title>Genome sequence of the vertebrate gut symbiont Lactobacillus reuteri ATCC 53608.</title>
        <authorList>
            <person name="Heavens D."/>
            <person name="Tailford L.E."/>
            <person name="Crossman L."/>
            <person name="Jeffers F."/>
            <person name="Mackenzie D.A."/>
            <person name="Caccamo M."/>
            <person name="Juge N."/>
        </authorList>
    </citation>
    <scope>NUCLEOTIDE SEQUENCE [LARGE SCALE GENOMIC DNA]</scope>
    <source>
        <strain evidence="11">ATCC 53608</strain>
    </source>
</reference>
<dbReference type="Gene3D" id="3.30.160.40">
    <property type="entry name" value="Porphobilinogen deaminase, C-terminal domain"/>
    <property type="match status" value="1"/>
</dbReference>
<comment type="pathway">
    <text evidence="2">Porphyrin-containing compound metabolism; protoporphyrin-IX biosynthesis; coproporphyrinogen-III from 5-aminolevulinate: step 2/4.</text>
</comment>
<comment type="miscellaneous">
    <text evidence="8">The porphobilinogen subunits are added to the dipyrromethane group.</text>
</comment>
<evidence type="ECO:0000256" key="2">
    <source>
        <dbReference type="ARBA" id="ARBA00004735"/>
    </source>
</evidence>
<accession>A0A0S4NP33</accession>
<keyword evidence="6 8" id="KW-0627">Porphyrin biosynthesis</keyword>
<evidence type="ECO:0000256" key="4">
    <source>
        <dbReference type="ARBA" id="ARBA00011245"/>
    </source>
</evidence>
<dbReference type="PRINTS" id="PR00151">
    <property type="entry name" value="PORPHBDMNASE"/>
</dbReference>